<comment type="caution">
    <text evidence="3">The sequence shown here is derived from an EMBL/GenBank/DDBJ whole genome shotgun (WGS) entry which is preliminary data.</text>
</comment>
<evidence type="ECO:0008006" key="5">
    <source>
        <dbReference type="Google" id="ProtNLM"/>
    </source>
</evidence>
<accession>A0ABR1SII3</accession>
<keyword evidence="4" id="KW-1185">Reference proteome</keyword>
<evidence type="ECO:0000313" key="3">
    <source>
        <dbReference type="EMBL" id="KAK8034138.1"/>
    </source>
</evidence>
<proteinExistence type="predicted"/>
<sequence>MTPKSFTDLPLEIIQDILRYVVVPPNLPSLARLRLVCELFSQQVFVALEATGALLGNQGLMGCRPGIASSPVPFLARYMEYRLARSPHLLPESRNANIESRLKWLLDELLGSNTTTTTTTVSAPGAGEPQQPQGKYYAALLTLCHHMNDYSPELQDKWWGGEPGWCRNIQHRLDIPMPVPPNERYNKMLNDQRDEDALASLLPAAITLGLEAVYEPAIAAAKQHNTEWGPVSTTHVGSHQVNLGAASSCFGTPLYAAVKARHPALVRHLLASGVLVTAHRSNPVAAAVKNNDMDMFNLLLEPQYQLNPLASPSQTVLGLAATLGRTVFVQKIIDLNRFENDRVQDRDWSMGRALLMAVFGGHMEVAALLIDNGAPFQTSGRPGLEYAVTPTLVELAAWKGHLDMLRLLLSHQALVTIESARAAMVGNRVGSLRVLLETKSLQMNKYLWCNVLADGAKFDCTEAILYLIEEARVLDIPGILNSGDPEIVYFSDVVATLCSRGNYLAVEALIRGGLPVDHNCTLDPDDEVNEDQVSVQMNPMDLAISSLAPGAQETARMLTRYGASPATKRTKQHVPCDWVSLMPLNRGIQVMMTEEVRRRQREALLAAARSGGRVVNARINREGP</sequence>
<evidence type="ECO:0000256" key="2">
    <source>
        <dbReference type="ARBA" id="ARBA00023043"/>
    </source>
</evidence>
<dbReference type="Gene3D" id="1.25.40.20">
    <property type="entry name" value="Ankyrin repeat-containing domain"/>
    <property type="match status" value="1"/>
</dbReference>
<keyword evidence="2" id="KW-0040">ANK repeat</keyword>
<keyword evidence="1" id="KW-0677">Repeat</keyword>
<dbReference type="PANTHER" id="PTHR24198">
    <property type="entry name" value="ANKYRIN REPEAT AND PROTEIN KINASE DOMAIN-CONTAINING PROTEIN"/>
    <property type="match status" value="1"/>
</dbReference>
<evidence type="ECO:0000313" key="4">
    <source>
        <dbReference type="Proteomes" id="UP001444661"/>
    </source>
</evidence>
<dbReference type="SMART" id="SM00248">
    <property type="entry name" value="ANK"/>
    <property type="match status" value="5"/>
</dbReference>
<organism evidence="3 4">
    <name type="scientific">Apiospora rasikravindrae</name>
    <dbReference type="NCBI Taxonomy" id="990691"/>
    <lineage>
        <taxon>Eukaryota</taxon>
        <taxon>Fungi</taxon>
        <taxon>Dikarya</taxon>
        <taxon>Ascomycota</taxon>
        <taxon>Pezizomycotina</taxon>
        <taxon>Sordariomycetes</taxon>
        <taxon>Xylariomycetidae</taxon>
        <taxon>Amphisphaeriales</taxon>
        <taxon>Apiosporaceae</taxon>
        <taxon>Apiospora</taxon>
    </lineage>
</organism>
<dbReference type="PANTHER" id="PTHR24198:SF165">
    <property type="entry name" value="ANKYRIN REPEAT-CONTAINING PROTEIN-RELATED"/>
    <property type="match status" value="1"/>
</dbReference>
<dbReference type="InterPro" id="IPR036770">
    <property type="entry name" value="Ankyrin_rpt-contain_sf"/>
</dbReference>
<dbReference type="Proteomes" id="UP001444661">
    <property type="component" value="Unassembled WGS sequence"/>
</dbReference>
<dbReference type="SUPFAM" id="SSF48403">
    <property type="entry name" value="Ankyrin repeat"/>
    <property type="match status" value="1"/>
</dbReference>
<dbReference type="EMBL" id="JAQQWK010000009">
    <property type="protein sequence ID" value="KAK8034138.1"/>
    <property type="molecule type" value="Genomic_DNA"/>
</dbReference>
<gene>
    <name evidence="3" type="ORF">PG993_009133</name>
</gene>
<reference evidence="3 4" key="1">
    <citation type="submission" date="2023-01" db="EMBL/GenBank/DDBJ databases">
        <title>Analysis of 21 Apiospora genomes using comparative genomics revels a genus with tremendous synthesis potential of carbohydrate active enzymes and secondary metabolites.</title>
        <authorList>
            <person name="Sorensen T."/>
        </authorList>
    </citation>
    <scope>NUCLEOTIDE SEQUENCE [LARGE SCALE GENOMIC DNA]</scope>
    <source>
        <strain evidence="3 4">CBS 33761</strain>
    </source>
</reference>
<evidence type="ECO:0000256" key="1">
    <source>
        <dbReference type="ARBA" id="ARBA00022737"/>
    </source>
</evidence>
<protein>
    <recommendedName>
        <fullName evidence="5">Ankyrin</fullName>
    </recommendedName>
</protein>
<dbReference type="InterPro" id="IPR002110">
    <property type="entry name" value="Ankyrin_rpt"/>
</dbReference>
<name>A0ABR1SII3_9PEZI</name>